<dbReference type="GeneID" id="93580664"/>
<evidence type="ECO:0000256" key="1">
    <source>
        <dbReference type="SAM" id="SignalP"/>
    </source>
</evidence>
<dbReference type="OMA" id="APLIHPW"/>
<dbReference type="Pfam" id="PF04577">
    <property type="entry name" value="Glyco_transf_61"/>
    <property type="match status" value="1"/>
</dbReference>
<feature type="signal peptide" evidence="1">
    <location>
        <begin position="1"/>
        <end position="21"/>
    </location>
</feature>
<keyword evidence="4" id="KW-1185">Reference proteome</keyword>
<dbReference type="RefSeq" id="XP_067473144.1">
    <property type="nucleotide sequence ID" value="XM_067628176.1"/>
</dbReference>
<protein>
    <recommendedName>
        <fullName evidence="2">Glycosyltransferase 61 catalytic domain-containing protein</fullName>
    </recommendedName>
</protein>
<proteinExistence type="predicted"/>
<dbReference type="VEuPathDB" id="FungiDB:ASPBRDRAFT_60152"/>
<feature type="domain" description="Glycosyltransferase 61 catalytic" evidence="2">
    <location>
        <begin position="202"/>
        <end position="370"/>
    </location>
</feature>
<gene>
    <name evidence="3" type="ORF">ASPBRDRAFT_60152</name>
</gene>
<dbReference type="EMBL" id="KV878704">
    <property type="protein sequence ID" value="OJJ65893.1"/>
    <property type="molecule type" value="Genomic_DNA"/>
</dbReference>
<dbReference type="Proteomes" id="UP000184499">
    <property type="component" value="Unassembled WGS sequence"/>
</dbReference>
<organism evidence="3 4">
    <name type="scientific">Aspergillus brasiliensis (strain CBS 101740 / IMI 381727 / IBT 21946)</name>
    <dbReference type="NCBI Taxonomy" id="767769"/>
    <lineage>
        <taxon>Eukaryota</taxon>
        <taxon>Fungi</taxon>
        <taxon>Dikarya</taxon>
        <taxon>Ascomycota</taxon>
        <taxon>Pezizomycotina</taxon>
        <taxon>Eurotiomycetes</taxon>
        <taxon>Eurotiomycetidae</taxon>
        <taxon>Eurotiales</taxon>
        <taxon>Aspergillaceae</taxon>
        <taxon>Aspergillus</taxon>
        <taxon>Aspergillus subgen. Circumdati</taxon>
    </lineage>
</organism>
<dbReference type="GO" id="GO:0016757">
    <property type="term" value="F:glycosyltransferase activity"/>
    <property type="evidence" value="ECO:0007669"/>
    <property type="project" value="InterPro"/>
</dbReference>
<evidence type="ECO:0000313" key="3">
    <source>
        <dbReference type="EMBL" id="OJJ65893.1"/>
    </source>
</evidence>
<accession>A0A1L9U2W7</accession>
<evidence type="ECO:0000259" key="2">
    <source>
        <dbReference type="Pfam" id="PF04577"/>
    </source>
</evidence>
<dbReference type="OrthoDB" id="529273at2759"/>
<dbReference type="AlphaFoldDB" id="A0A1L9U2W7"/>
<feature type="chain" id="PRO_5009887707" description="Glycosyltransferase 61 catalytic domain-containing protein" evidence="1">
    <location>
        <begin position="22"/>
        <end position="447"/>
    </location>
</feature>
<keyword evidence="1" id="KW-0732">Signal</keyword>
<dbReference type="InterPro" id="IPR049625">
    <property type="entry name" value="Glyco_transf_61_cat"/>
</dbReference>
<evidence type="ECO:0000313" key="4">
    <source>
        <dbReference type="Proteomes" id="UP000184499"/>
    </source>
</evidence>
<name>A0A1L9U2W7_ASPBC</name>
<reference evidence="4" key="1">
    <citation type="journal article" date="2017" name="Genome Biol.">
        <title>Comparative genomics reveals high biological diversity and specific adaptations in the industrially and medically important fungal genus Aspergillus.</title>
        <authorList>
            <person name="de Vries R.P."/>
            <person name="Riley R."/>
            <person name="Wiebenga A."/>
            <person name="Aguilar-Osorio G."/>
            <person name="Amillis S."/>
            <person name="Uchima C.A."/>
            <person name="Anderluh G."/>
            <person name="Asadollahi M."/>
            <person name="Askin M."/>
            <person name="Barry K."/>
            <person name="Battaglia E."/>
            <person name="Bayram O."/>
            <person name="Benocci T."/>
            <person name="Braus-Stromeyer S.A."/>
            <person name="Caldana C."/>
            <person name="Canovas D."/>
            <person name="Cerqueira G.C."/>
            <person name="Chen F."/>
            <person name="Chen W."/>
            <person name="Choi C."/>
            <person name="Clum A."/>
            <person name="Dos Santos R.A."/>
            <person name="Damasio A.R."/>
            <person name="Diallinas G."/>
            <person name="Emri T."/>
            <person name="Fekete E."/>
            <person name="Flipphi M."/>
            <person name="Freyberg S."/>
            <person name="Gallo A."/>
            <person name="Gournas C."/>
            <person name="Habgood R."/>
            <person name="Hainaut M."/>
            <person name="Harispe M.L."/>
            <person name="Henrissat B."/>
            <person name="Hilden K.S."/>
            <person name="Hope R."/>
            <person name="Hossain A."/>
            <person name="Karabika E."/>
            <person name="Karaffa L."/>
            <person name="Karanyi Z."/>
            <person name="Krasevec N."/>
            <person name="Kuo A."/>
            <person name="Kusch H."/>
            <person name="LaButti K."/>
            <person name="Lagendijk E.L."/>
            <person name="Lapidus A."/>
            <person name="Levasseur A."/>
            <person name="Lindquist E."/>
            <person name="Lipzen A."/>
            <person name="Logrieco A.F."/>
            <person name="MacCabe A."/>
            <person name="Maekelae M.R."/>
            <person name="Malavazi I."/>
            <person name="Melin P."/>
            <person name="Meyer V."/>
            <person name="Mielnichuk N."/>
            <person name="Miskei M."/>
            <person name="Molnar A.P."/>
            <person name="Mule G."/>
            <person name="Ngan C.Y."/>
            <person name="Orejas M."/>
            <person name="Orosz E."/>
            <person name="Ouedraogo J.P."/>
            <person name="Overkamp K.M."/>
            <person name="Park H.-S."/>
            <person name="Perrone G."/>
            <person name="Piumi F."/>
            <person name="Punt P.J."/>
            <person name="Ram A.F."/>
            <person name="Ramon A."/>
            <person name="Rauscher S."/>
            <person name="Record E."/>
            <person name="Riano-Pachon D.M."/>
            <person name="Robert V."/>
            <person name="Roehrig J."/>
            <person name="Ruller R."/>
            <person name="Salamov A."/>
            <person name="Salih N.S."/>
            <person name="Samson R.A."/>
            <person name="Sandor E."/>
            <person name="Sanguinetti M."/>
            <person name="Schuetze T."/>
            <person name="Sepcic K."/>
            <person name="Shelest E."/>
            <person name="Sherlock G."/>
            <person name="Sophianopoulou V."/>
            <person name="Squina F.M."/>
            <person name="Sun H."/>
            <person name="Susca A."/>
            <person name="Todd R.B."/>
            <person name="Tsang A."/>
            <person name="Unkles S.E."/>
            <person name="van de Wiele N."/>
            <person name="van Rossen-Uffink D."/>
            <person name="Oliveira J.V."/>
            <person name="Vesth T.C."/>
            <person name="Visser J."/>
            <person name="Yu J.-H."/>
            <person name="Zhou M."/>
            <person name="Andersen M.R."/>
            <person name="Archer D.B."/>
            <person name="Baker S.E."/>
            <person name="Benoit I."/>
            <person name="Brakhage A.A."/>
            <person name="Braus G.H."/>
            <person name="Fischer R."/>
            <person name="Frisvad J.C."/>
            <person name="Goldman G.H."/>
            <person name="Houbraken J."/>
            <person name="Oakley B."/>
            <person name="Pocsi I."/>
            <person name="Scazzocchio C."/>
            <person name="Seiboth B."/>
            <person name="vanKuyk P.A."/>
            <person name="Wortman J."/>
            <person name="Dyer P.S."/>
            <person name="Grigoriev I.V."/>
        </authorList>
    </citation>
    <scope>NUCLEOTIDE SEQUENCE [LARGE SCALE GENOMIC DNA]</scope>
    <source>
        <strain evidence="4">CBS 101740 / IMI 381727 / IBT 21946</strain>
    </source>
</reference>
<sequence length="447" mass="50895">MRRILLSLALSILLLFIFFKAKYIRDHTVRIVTPGLDPGKHISVSHSTGDQFHPLRLTECTGTTPGYYAPCLAQTLPHAVSAEELIYPAFTISPPIFAASRPEDAERWWNTTWMLWDRAYTIDGRLRYPEKHGQVYVFQNVTLSASTPFDKWIMQSCMSSFAPTSHVVPSSDKPTHDSVLLANIPDSWSLQHFLDRGMRVVAQSRDYQTHYVATGREGHKSVKELWSSLGYPADQVLHGDTSFVASELIWSCRAPLIHPWLTRKSLSLLSPDDLQPVEKPARKLILYMTRSNGLTLNAGRQVLNEDILLADIQSLLDRRGKKEKLKVFNHEDFPSTDALIRYIHRNVKAVVGPHGSALHNHLWAAEDTLLVEFMPTTRPDFTFYEGARMRDQPYAVLMIDPVDEKHNMEVDVPDVLDILSERLDQPLEMGERVKVAYDWEAEELGVN</sequence>